<feature type="signal peptide" evidence="2">
    <location>
        <begin position="1"/>
        <end position="19"/>
    </location>
</feature>
<gene>
    <name evidence="5" type="primary">phat-5</name>
    <name evidence="3" type="synonym">Cbr-phat-5</name>
    <name evidence="5" type="ORF">CBG10420</name>
    <name evidence="3" type="ORF">CBG_10420</name>
</gene>
<name>A8XB61_CAEBR</name>
<feature type="region of interest" description="Disordered" evidence="1">
    <location>
        <begin position="94"/>
        <end position="115"/>
    </location>
</feature>
<feature type="compositionally biased region" description="Polar residues" evidence="1">
    <location>
        <begin position="40"/>
        <end position="50"/>
    </location>
</feature>
<evidence type="ECO:0000256" key="2">
    <source>
        <dbReference type="SAM" id="SignalP"/>
    </source>
</evidence>
<evidence type="ECO:0000256" key="1">
    <source>
        <dbReference type="SAM" id="MobiDB-lite"/>
    </source>
</evidence>
<organism evidence="3 4">
    <name type="scientific">Caenorhabditis briggsae</name>
    <dbReference type="NCBI Taxonomy" id="6238"/>
    <lineage>
        <taxon>Eukaryota</taxon>
        <taxon>Metazoa</taxon>
        <taxon>Ecdysozoa</taxon>
        <taxon>Nematoda</taxon>
        <taxon>Chromadorea</taxon>
        <taxon>Rhabditida</taxon>
        <taxon>Rhabditina</taxon>
        <taxon>Rhabditomorpha</taxon>
        <taxon>Rhabditoidea</taxon>
        <taxon>Rhabditidae</taxon>
        <taxon>Peloderinae</taxon>
        <taxon>Caenorhabditis</taxon>
    </lineage>
</organism>
<feature type="chain" id="PRO_5002732053" evidence="2">
    <location>
        <begin position="20"/>
        <end position="198"/>
    </location>
</feature>
<accession>A8XB61</accession>
<keyword evidence="4" id="KW-1185">Reference proteome</keyword>
<dbReference type="EMBL" id="HE600935">
    <property type="protein sequence ID" value="CAP29841.2"/>
    <property type="molecule type" value="Genomic_DNA"/>
</dbReference>
<reference evidence="3 4" key="2">
    <citation type="journal article" date="2011" name="PLoS Genet.">
        <title>Caenorhabditis briggsae recombinant inbred line genotypes reveal inter-strain incompatibility and the evolution of recombination.</title>
        <authorList>
            <person name="Ross J.A."/>
            <person name="Koboldt D.C."/>
            <person name="Staisch J.E."/>
            <person name="Chamberlin H.M."/>
            <person name="Gupta B.P."/>
            <person name="Miller R.D."/>
            <person name="Baird S.E."/>
            <person name="Haag E.S."/>
        </authorList>
    </citation>
    <scope>NUCLEOTIDE SEQUENCE [LARGE SCALE GENOMIC DNA]</scope>
    <source>
        <strain evidence="3 4">AF16</strain>
    </source>
</reference>
<evidence type="ECO:0000313" key="5">
    <source>
        <dbReference type="WormBase" id="CBG10420"/>
    </source>
</evidence>
<dbReference type="WormBase" id="CBG10420">
    <property type="protein sequence ID" value="CBP08546"/>
    <property type="gene ID" value="WBGene00031809"/>
    <property type="gene designation" value="Cbr-phat-5"/>
</dbReference>
<reference evidence="3 4" key="1">
    <citation type="journal article" date="2003" name="PLoS Biol.">
        <title>The genome sequence of Caenorhabditis briggsae: a platform for comparative genomics.</title>
        <authorList>
            <person name="Stein L.D."/>
            <person name="Bao Z."/>
            <person name="Blasiar D."/>
            <person name="Blumenthal T."/>
            <person name="Brent M.R."/>
            <person name="Chen N."/>
            <person name="Chinwalla A."/>
            <person name="Clarke L."/>
            <person name="Clee C."/>
            <person name="Coghlan A."/>
            <person name="Coulson A."/>
            <person name="D'Eustachio P."/>
            <person name="Fitch D.H."/>
            <person name="Fulton L.A."/>
            <person name="Fulton R.E."/>
            <person name="Griffiths-Jones S."/>
            <person name="Harris T.W."/>
            <person name="Hillier L.W."/>
            <person name="Kamath R."/>
            <person name="Kuwabara P.E."/>
            <person name="Mardis E.R."/>
            <person name="Marra M.A."/>
            <person name="Miner T.L."/>
            <person name="Minx P."/>
            <person name="Mullikin J.C."/>
            <person name="Plumb R.W."/>
            <person name="Rogers J."/>
            <person name="Schein J.E."/>
            <person name="Sohrmann M."/>
            <person name="Spieth J."/>
            <person name="Stajich J.E."/>
            <person name="Wei C."/>
            <person name="Willey D."/>
            <person name="Wilson R.K."/>
            <person name="Durbin R."/>
            <person name="Waterston R.H."/>
        </authorList>
    </citation>
    <scope>NUCLEOTIDE SEQUENCE [LARGE SCALE GENOMIC DNA]</scope>
    <source>
        <strain evidence="3 4">AF16</strain>
    </source>
</reference>
<evidence type="ECO:0000313" key="4">
    <source>
        <dbReference type="Proteomes" id="UP000008549"/>
    </source>
</evidence>
<keyword evidence="2" id="KW-0732">Signal</keyword>
<dbReference type="HOGENOM" id="CLU_1596007_0_0_1"/>
<evidence type="ECO:0000313" key="3">
    <source>
        <dbReference type="EMBL" id="CAP29841.2"/>
    </source>
</evidence>
<sequence length="198" mass="21029">MFALVSILFASFLAPEISAVIGGDLNCTVYNGTFSHVSTVPLSPTPNATRQPGEPSSLPIAHPPADSADREDASTLSPTAETICPSVRTSECKTSSTTTVKSPATVAHPPPHLHTEELPEDRARLTSLTPPLNAPPGLATDSAPTTSTLTLNVGRDAPPLADSAKKYLMVNFDLISFKTSTYLLYCYYLLELTIPKCD</sequence>
<proteinExistence type="predicted"/>
<dbReference type="Proteomes" id="UP000008549">
    <property type="component" value="Unassembled WGS sequence"/>
</dbReference>
<protein>
    <submittedName>
        <fullName evidence="3">Protein CBR-PHAT-5</fullName>
    </submittedName>
</protein>
<feature type="region of interest" description="Disordered" evidence="1">
    <location>
        <begin position="40"/>
        <end position="77"/>
    </location>
</feature>
<dbReference type="InParanoid" id="A8XB61"/>
<dbReference type="AlphaFoldDB" id="A8XB61"/>